<dbReference type="RefSeq" id="WP_138246887.1">
    <property type="nucleotide sequence ID" value="NZ_CP040331.1"/>
</dbReference>
<dbReference type="Proteomes" id="UP000302218">
    <property type="component" value="Plasmid pNVE500"/>
</dbReference>
<dbReference type="AlphaFoldDB" id="A0A4P8WLS8"/>
<feature type="compositionally biased region" description="Acidic residues" evidence="1">
    <location>
        <begin position="1"/>
        <end position="11"/>
    </location>
</feature>
<reference evidence="4" key="1">
    <citation type="submission" date="2019-05" db="EMBL/GenBank/DDBJ databases">
        <title>Genome sequence and methylation pattern of the halophilic Archaeon Natrinema versiforme BOL5-4.</title>
        <authorList>
            <person name="DasSarma P."/>
            <person name="Anton B.P."/>
            <person name="DasSarma S.L."/>
            <person name="Martinez F.L."/>
            <person name="Guzman D."/>
            <person name="Roberts R.J."/>
            <person name="DasSarma S."/>
        </authorList>
    </citation>
    <scope>NUCLEOTIDE SEQUENCE [LARGE SCALE GENOMIC DNA]</scope>
    <source>
        <strain evidence="4">BOL5-4</strain>
        <plasmid evidence="4">pnve500</plasmid>
    </source>
</reference>
<proteinExistence type="predicted"/>
<gene>
    <name evidence="3" type="ORF">FEJ81_19075</name>
</gene>
<dbReference type="OrthoDB" id="204211at2157"/>
<protein>
    <submittedName>
        <fullName evidence="3">Uncharacterized protein</fullName>
    </submittedName>
</protein>
<keyword evidence="2" id="KW-0472">Membrane</keyword>
<feature type="region of interest" description="Disordered" evidence="1">
    <location>
        <begin position="1"/>
        <end position="24"/>
    </location>
</feature>
<keyword evidence="2" id="KW-1133">Transmembrane helix</keyword>
<dbReference type="KEGG" id="nvr:FEJ81_19075"/>
<evidence type="ECO:0000256" key="1">
    <source>
        <dbReference type="SAM" id="MobiDB-lite"/>
    </source>
</evidence>
<evidence type="ECO:0000256" key="2">
    <source>
        <dbReference type="SAM" id="Phobius"/>
    </source>
</evidence>
<keyword evidence="2" id="KW-0812">Transmembrane</keyword>
<dbReference type="EMBL" id="CP040331">
    <property type="protein sequence ID" value="QCS44450.1"/>
    <property type="molecule type" value="Genomic_DNA"/>
</dbReference>
<sequence length="192" mass="21628">MTNDEGSDEQQDGNSDGDRNSDDVDLSQLALEEIRLRYQEEAERRTSVESKIGTVLTVDAIIVSVVSIFSHLNIMHYAAMAVALISVFNGITALWVRDYHSPGLNIEDYLQYIDDPPEPVRRELVKSYLTVITGNEETDGPDMFFKGNRTRNDEKMAKLDQCLKLTAVSLTLILLHPIPRLIQSTGLLEYLL</sequence>
<evidence type="ECO:0000313" key="3">
    <source>
        <dbReference type="EMBL" id="QCS44450.1"/>
    </source>
</evidence>
<accession>A0A4P8WLS8</accession>
<evidence type="ECO:0000313" key="4">
    <source>
        <dbReference type="Proteomes" id="UP000302218"/>
    </source>
</evidence>
<dbReference type="GeneID" id="40267423"/>
<feature type="transmembrane region" description="Helical" evidence="2">
    <location>
        <begin position="52"/>
        <end position="71"/>
    </location>
</feature>
<name>A0A4P8WLS8_9EURY</name>
<organism evidence="3 4">
    <name type="scientific">Natrinema versiforme</name>
    <dbReference type="NCBI Taxonomy" id="88724"/>
    <lineage>
        <taxon>Archaea</taxon>
        <taxon>Methanobacteriati</taxon>
        <taxon>Methanobacteriota</taxon>
        <taxon>Stenosarchaea group</taxon>
        <taxon>Halobacteria</taxon>
        <taxon>Halobacteriales</taxon>
        <taxon>Natrialbaceae</taxon>
        <taxon>Natrinema</taxon>
    </lineage>
</organism>
<keyword evidence="3" id="KW-0614">Plasmid</keyword>
<feature type="transmembrane region" description="Helical" evidence="2">
    <location>
        <begin position="77"/>
        <end position="96"/>
    </location>
</feature>
<geneLocation type="plasmid" evidence="4">
    <name>pnve500</name>
</geneLocation>